<dbReference type="AlphaFoldDB" id="A0A136PYA2"/>
<evidence type="ECO:0000256" key="1">
    <source>
        <dbReference type="SAM" id="MobiDB-lite"/>
    </source>
</evidence>
<protein>
    <recommendedName>
        <fullName evidence="4">Helix-turn-helix domain-containing protein</fullName>
    </recommendedName>
</protein>
<evidence type="ECO:0008006" key="4">
    <source>
        <dbReference type="Google" id="ProtNLM"/>
    </source>
</evidence>
<name>A0A136PYA2_9ACTN</name>
<accession>A0A136PYA2</accession>
<dbReference type="OrthoDB" id="3399007at2"/>
<keyword evidence="3" id="KW-1185">Reference proteome</keyword>
<gene>
    <name evidence="2" type="ORF">AWW66_03220</name>
</gene>
<dbReference type="EMBL" id="LRQV01000006">
    <property type="protein sequence ID" value="KXK63337.1"/>
    <property type="molecule type" value="Genomic_DNA"/>
</dbReference>
<feature type="region of interest" description="Disordered" evidence="1">
    <location>
        <begin position="124"/>
        <end position="145"/>
    </location>
</feature>
<comment type="caution">
    <text evidence="2">The sequence shown here is derived from an EMBL/GenBank/DDBJ whole genome shotgun (WGS) entry which is preliminary data.</text>
</comment>
<dbReference type="Proteomes" id="UP000070620">
    <property type="component" value="Unassembled WGS sequence"/>
</dbReference>
<evidence type="ECO:0000313" key="3">
    <source>
        <dbReference type="Proteomes" id="UP000070620"/>
    </source>
</evidence>
<sequence>MEHLNEAAEGAFIAHYNDKSKVLSLSHRLDAVEYDDALQEAKDWASKLPGVAKLVGDGVLFGPDRMVIETLAARARAWELLGSAEVADTLGVSTARVRQLEQRPDFPQPVATIAGGRIYRRDQIEEYAEHRPRTPGRPAKAQPEA</sequence>
<evidence type="ECO:0000313" key="2">
    <source>
        <dbReference type="EMBL" id="KXK63337.1"/>
    </source>
</evidence>
<reference evidence="2 3" key="1">
    <citation type="submission" date="2016-01" db="EMBL/GenBank/DDBJ databases">
        <title>Whole genome sequence and analysis of Micromonospora rosaria DSM 803, which can produce antibacterial substance rosamicin.</title>
        <authorList>
            <person name="Yang H."/>
            <person name="He X."/>
            <person name="Zhu D."/>
        </authorList>
    </citation>
    <scope>NUCLEOTIDE SEQUENCE [LARGE SCALE GENOMIC DNA]</scope>
    <source>
        <strain evidence="2 3">DSM 803</strain>
    </source>
</reference>
<proteinExistence type="predicted"/>
<organism evidence="2 3">
    <name type="scientific">Micromonospora rosaria</name>
    <dbReference type="NCBI Taxonomy" id="47874"/>
    <lineage>
        <taxon>Bacteria</taxon>
        <taxon>Bacillati</taxon>
        <taxon>Actinomycetota</taxon>
        <taxon>Actinomycetes</taxon>
        <taxon>Micromonosporales</taxon>
        <taxon>Micromonosporaceae</taxon>
        <taxon>Micromonospora</taxon>
    </lineage>
</organism>